<protein>
    <submittedName>
        <fullName evidence="1">DUF1569 domain-containing protein</fullName>
    </submittedName>
</protein>
<dbReference type="Pfam" id="PF07606">
    <property type="entry name" value="DUF1569"/>
    <property type="match status" value="1"/>
</dbReference>
<evidence type="ECO:0000313" key="2">
    <source>
        <dbReference type="Proteomes" id="UP001597641"/>
    </source>
</evidence>
<organism evidence="1 2">
    <name type="scientific">Pontibacter toksunensis</name>
    <dbReference type="NCBI Taxonomy" id="1332631"/>
    <lineage>
        <taxon>Bacteria</taxon>
        <taxon>Pseudomonadati</taxon>
        <taxon>Bacteroidota</taxon>
        <taxon>Cytophagia</taxon>
        <taxon>Cytophagales</taxon>
        <taxon>Hymenobacteraceae</taxon>
        <taxon>Pontibacter</taxon>
    </lineage>
</organism>
<evidence type="ECO:0000313" key="1">
    <source>
        <dbReference type="EMBL" id="MFD2999444.1"/>
    </source>
</evidence>
<dbReference type="Gene3D" id="1.20.120.450">
    <property type="entry name" value="dinb family like domain"/>
    <property type="match status" value="1"/>
</dbReference>
<reference evidence="2" key="1">
    <citation type="journal article" date="2019" name="Int. J. Syst. Evol. Microbiol.">
        <title>The Global Catalogue of Microorganisms (GCM) 10K type strain sequencing project: providing services to taxonomists for standard genome sequencing and annotation.</title>
        <authorList>
            <consortium name="The Broad Institute Genomics Platform"/>
            <consortium name="The Broad Institute Genome Sequencing Center for Infectious Disease"/>
            <person name="Wu L."/>
            <person name="Ma J."/>
        </authorList>
    </citation>
    <scope>NUCLEOTIDE SEQUENCE [LARGE SCALE GENOMIC DNA]</scope>
    <source>
        <strain evidence="2">KCTC 23984</strain>
    </source>
</reference>
<dbReference type="InterPro" id="IPR011463">
    <property type="entry name" value="DUF1569"/>
</dbReference>
<accession>A0ABW6BNL7</accession>
<dbReference type="RefSeq" id="WP_377481077.1">
    <property type="nucleotide sequence ID" value="NZ_JBHUOX010000002.1"/>
</dbReference>
<dbReference type="Proteomes" id="UP001597641">
    <property type="component" value="Unassembled WGS sequence"/>
</dbReference>
<keyword evidence="2" id="KW-1185">Reference proteome</keyword>
<dbReference type="EMBL" id="JBHUOX010000002">
    <property type="protein sequence ID" value="MFD2999444.1"/>
    <property type="molecule type" value="Genomic_DNA"/>
</dbReference>
<gene>
    <name evidence="1" type="ORF">ACFS7Z_03650</name>
</gene>
<proteinExistence type="predicted"/>
<comment type="caution">
    <text evidence="1">The sequence shown here is derived from an EMBL/GenBank/DDBJ whole genome shotgun (WGS) entry which is preliminary data.</text>
</comment>
<sequence>MKHSIFEPEVKPLLFERVDRLSTDMKGKWGKLTATQMIRHLAEANRMAFEEIPMPDRSNMLTRTLFKWMFLSNIKPPGREKGKIQTFPEVDVVALGIPVEDIESEKKRYKATVERIINTPALNKSHTAFGKMSRDDWGYLAYAHADYHLTQFGV</sequence>
<dbReference type="InterPro" id="IPR034660">
    <property type="entry name" value="DinB/YfiT-like"/>
</dbReference>
<name>A0ABW6BNL7_9BACT</name>